<comment type="subcellular location">
    <subcellularLocation>
        <location evidence="10">Cytoplasm</location>
    </subcellularLocation>
    <subcellularLocation>
        <location evidence="10">Mitochondrion</location>
    </subcellularLocation>
</comment>
<feature type="binding site" evidence="10">
    <location>
        <begin position="62"/>
        <end position="66"/>
    </location>
    <ligand>
        <name>(6S)-NADPHX</name>
        <dbReference type="ChEBI" id="CHEBI:64076"/>
    </ligand>
</feature>
<dbReference type="RefSeq" id="XP_014181169.1">
    <property type="nucleotide sequence ID" value="XM_014325694.1"/>
</dbReference>
<keyword evidence="5 10" id="KW-0547">Nucleotide-binding</keyword>
<feature type="domain" description="YjeF N-terminal" evidence="11">
    <location>
        <begin position="11"/>
        <end position="231"/>
    </location>
</feature>
<feature type="binding site" evidence="10">
    <location>
        <begin position="131"/>
        <end position="137"/>
    </location>
    <ligand>
        <name>(6S)-NADPHX</name>
        <dbReference type="ChEBI" id="CHEBI:64076"/>
    </ligand>
</feature>
<organism evidence="12 13">
    <name type="scientific">Trichosporon asahii var. asahii (strain ATCC 90039 / CBS 2479 / JCM 2466 / KCTC 7840 / NBRC 103889/ NCYC 2677 / UAMH 7654)</name>
    <name type="common">Yeast</name>
    <dbReference type="NCBI Taxonomy" id="1186058"/>
    <lineage>
        <taxon>Eukaryota</taxon>
        <taxon>Fungi</taxon>
        <taxon>Dikarya</taxon>
        <taxon>Basidiomycota</taxon>
        <taxon>Agaricomycotina</taxon>
        <taxon>Tremellomycetes</taxon>
        <taxon>Trichosporonales</taxon>
        <taxon>Trichosporonaceae</taxon>
        <taxon>Trichosporon</taxon>
    </lineage>
</organism>
<dbReference type="Gene3D" id="3.40.50.10260">
    <property type="entry name" value="YjeF N-terminal domain"/>
    <property type="match status" value="1"/>
</dbReference>
<dbReference type="InterPro" id="IPR032976">
    <property type="entry name" value="YJEFN_prot_NAXE-like"/>
</dbReference>
<dbReference type="EC" id="5.1.99.6" evidence="3 10"/>
<comment type="catalytic activity">
    <reaction evidence="1 10">
        <text>(6R)-NADHX = (6S)-NADHX</text>
        <dbReference type="Rhea" id="RHEA:32215"/>
        <dbReference type="ChEBI" id="CHEBI:64074"/>
        <dbReference type="ChEBI" id="CHEBI:64075"/>
        <dbReference type="EC" id="5.1.99.6"/>
    </reaction>
</comment>
<dbReference type="PANTHER" id="PTHR13232:SF10">
    <property type="entry name" value="NAD(P)H-HYDRATE EPIMERASE"/>
    <property type="match status" value="1"/>
</dbReference>
<dbReference type="OrthoDB" id="10064708at2759"/>
<dbReference type="SUPFAM" id="SSF64153">
    <property type="entry name" value="YjeF N-terminal domain-like"/>
    <property type="match status" value="1"/>
</dbReference>
<feature type="binding site" evidence="10">
    <location>
        <position position="127"/>
    </location>
    <ligand>
        <name>K(+)</name>
        <dbReference type="ChEBI" id="CHEBI:29103"/>
    </ligand>
</feature>
<reference evidence="12 13" key="1">
    <citation type="journal article" date="2012" name="Eukaryot. Cell">
        <title>Draft genome sequence of CBS 2479, the standard type strain of Trichosporon asahii.</title>
        <authorList>
            <person name="Yang R.Y."/>
            <person name="Li H.T."/>
            <person name="Zhu H."/>
            <person name="Zhou G.P."/>
            <person name="Wang M."/>
            <person name="Wang L."/>
        </authorList>
    </citation>
    <scope>NUCLEOTIDE SEQUENCE [LARGE SCALE GENOMIC DNA]</scope>
    <source>
        <strain evidence="13">ATCC 90039 / CBS 2479 / JCM 2466 / KCTC 7840 / NCYC 2677 / UAMH 7654</strain>
    </source>
</reference>
<comment type="cofactor">
    <cofactor evidence="10">
        <name>K(+)</name>
        <dbReference type="ChEBI" id="CHEBI:29103"/>
    </cofactor>
    <text evidence="10">Binds 1 potassium ion per subunit.</text>
</comment>
<dbReference type="InterPro" id="IPR036652">
    <property type="entry name" value="YjeF_N_dom_sf"/>
</dbReference>
<evidence type="ECO:0000256" key="9">
    <source>
        <dbReference type="ARBA" id="ARBA00023235"/>
    </source>
</evidence>
<keyword evidence="10" id="KW-0496">Mitochondrion</keyword>
<dbReference type="GO" id="GO:0005739">
    <property type="term" value="C:mitochondrion"/>
    <property type="evidence" value="ECO:0007669"/>
    <property type="project" value="UniProtKB-SubCell"/>
</dbReference>
<proteinExistence type="inferred from homology"/>
<evidence type="ECO:0000256" key="3">
    <source>
        <dbReference type="ARBA" id="ARBA00012228"/>
    </source>
</evidence>
<dbReference type="Proteomes" id="UP000002748">
    <property type="component" value="Unassembled WGS sequence"/>
</dbReference>
<evidence type="ECO:0000256" key="5">
    <source>
        <dbReference type="ARBA" id="ARBA00022741"/>
    </source>
</evidence>
<keyword evidence="7 10" id="KW-0630">Potassium</keyword>
<dbReference type="HOGENOM" id="CLU_024853_3_0_1"/>
<dbReference type="EMBL" id="ALBS01000136">
    <property type="protein sequence ID" value="EJT50078.1"/>
    <property type="molecule type" value="Genomic_DNA"/>
</dbReference>
<dbReference type="NCBIfam" id="TIGR00197">
    <property type="entry name" value="yjeF_nterm"/>
    <property type="match status" value="1"/>
</dbReference>
<dbReference type="HAMAP" id="MF_01966">
    <property type="entry name" value="NADHX_epimerase"/>
    <property type="match status" value="1"/>
</dbReference>
<evidence type="ECO:0000256" key="7">
    <source>
        <dbReference type="ARBA" id="ARBA00022958"/>
    </source>
</evidence>
<dbReference type="GO" id="GO:0000166">
    <property type="term" value="F:nucleotide binding"/>
    <property type="evidence" value="ECO:0007669"/>
    <property type="project" value="UniProtKB-KW"/>
</dbReference>
<feature type="binding site" evidence="10">
    <location>
        <position position="160"/>
    </location>
    <ligand>
        <name>(6S)-NADPHX</name>
        <dbReference type="ChEBI" id="CHEBI:64076"/>
    </ligand>
</feature>
<dbReference type="VEuPathDB" id="FungiDB:A1Q1_00733"/>
<dbReference type="KEGG" id="tasa:A1Q1_00733"/>
<evidence type="ECO:0000256" key="2">
    <source>
        <dbReference type="ARBA" id="ARBA00000909"/>
    </source>
</evidence>
<dbReference type="Pfam" id="PF03853">
    <property type="entry name" value="YjeF_N"/>
    <property type="match status" value="1"/>
</dbReference>
<comment type="caution">
    <text evidence="10">Lacks conserved residue(s) required for the propagation of feature annotation.</text>
</comment>
<keyword evidence="8 10" id="KW-0520">NAD</keyword>
<sequence>MSIRYIGQKLAQQIDEELMSSAGAFSLDQLMELAGLSCAQALGKSYPPKTHKKVLVCCGPGNQGGDGLVAARHLHHFHYTPTLYYPKPGKKEIYQRLLKQCTNLDIPVLSTLDEFHSALKANDVVMDAIFGFSFEPPVRAPFDRILDALAESKTPIVSVDMPSGWNVEKGRQELFTQPDDQGKSRPVKTIDPEVLVSLTVPKEGAKEFKGKHWLGGRFVSDSLDKKYDLNIPDYPGFDEVVELSPGNSKL</sequence>
<protein>
    <recommendedName>
        <fullName evidence="3 10">NAD(P)H-hydrate epimerase</fullName>
        <ecNumber evidence="3 10">5.1.99.6</ecNumber>
    </recommendedName>
    <alternativeName>
        <fullName evidence="10">NAD(P)HX epimerase</fullName>
    </alternativeName>
</protein>
<evidence type="ECO:0000256" key="10">
    <source>
        <dbReference type="HAMAP-Rule" id="MF_03159"/>
    </source>
</evidence>
<evidence type="ECO:0000313" key="12">
    <source>
        <dbReference type="EMBL" id="EJT50078.1"/>
    </source>
</evidence>
<comment type="similarity">
    <text evidence="10">Belongs to the NnrE/AIBP family.</text>
</comment>
<evidence type="ECO:0000256" key="4">
    <source>
        <dbReference type="ARBA" id="ARBA00022723"/>
    </source>
</evidence>
<comment type="caution">
    <text evidence="12">The sequence shown here is derived from an EMBL/GenBank/DDBJ whole genome shotgun (WGS) entry which is preliminary data.</text>
</comment>
<name>J5R0L6_TRIAS</name>
<dbReference type="GeneID" id="25984247"/>
<dbReference type="PANTHER" id="PTHR13232">
    <property type="entry name" value="NAD(P)H-HYDRATE EPIMERASE"/>
    <property type="match status" value="1"/>
</dbReference>
<dbReference type="PROSITE" id="PS51385">
    <property type="entry name" value="YJEF_N"/>
    <property type="match status" value="1"/>
</dbReference>
<dbReference type="GO" id="GO:0046872">
    <property type="term" value="F:metal ion binding"/>
    <property type="evidence" value="ECO:0007669"/>
    <property type="project" value="UniProtKB-KW"/>
</dbReference>
<evidence type="ECO:0000313" key="13">
    <source>
        <dbReference type="Proteomes" id="UP000002748"/>
    </source>
</evidence>
<evidence type="ECO:0000256" key="8">
    <source>
        <dbReference type="ARBA" id="ARBA00023027"/>
    </source>
</evidence>
<gene>
    <name evidence="12" type="ORF">A1Q1_00733</name>
</gene>
<comment type="catalytic activity">
    <reaction evidence="2 10">
        <text>(6R)-NADPHX = (6S)-NADPHX</text>
        <dbReference type="Rhea" id="RHEA:32227"/>
        <dbReference type="ChEBI" id="CHEBI:64076"/>
        <dbReference type="ChEBI" id="CHEBI:64077"/>
        <dbReference type="EC" id="5.1.99.6"/>
    </reaction>
</comment>
<keyword evidence="10" id="KW-0963">Cytoplasm</keyword>
<keyword evidence="9 10" id="KW-0413">Isomerase</keyword>
<dbReference type="FunFam" id="3.40.50.10260:FF:000005">
    <property type="entry name" value="NAD(P)H-hydrate epimerase"/>
    <property type="match status" value="1"/>
</dbReference>
<dbReference type="GO" id="GO:0052856">
    <property type="term" value="F:NAD(P)HX epimerase activity"/>
    <property type="evidence" value="ECO:0007669"/>
    <property type="project" value="UniProtKB-UniRule"/>
</dbReference>
<feature type="binding site" evidence="10">
    <location>
        <position position="63"/>
    </location>
    <ligand>
        <name>K(+)</name>
        <dbReference type="ChEBI" id="CHEBI:29103"/>
    </ligand>
</feature>
<comment type="function">
    <text evidence="10">Catalyzes the epimerization of the S- and R-forms of NAD(P)HX, a damaged form of NAD(P)H that is a result of enzymatic or heat-dependent hydration. This is a prerequisite for the S-specific NAD(P)H-hydrate dehydratase to allow the repair of both epimers of NAD(P)HX.</text>
</comment>
<evidence type="ECO:0000256" key="1">
    <source>
        <dbReference type="ARBA" id="ARBA00000013"/>
    </source>
</evidence>
<keyword evidence="4 10" id="KW-0479">Metal-binding</keyword>
<evidence type="ECO:0000259" key="11">
    <source>
        <dbReference type="PROSITE" id="PS51385"/>
    </source>
</evidence>
<dbReference type="AlphaFoldDB" id="J5R0L6"/>
<accession>J5R0L6</accession>
<feature type="binding site" evidence="10">
    <location>
        <position position="163"/>
    </location>
    <ligand>
        <name>K(+)</name>
        <dbReference type="ChEBI" id="CHEBI:29103"/>
    </ligand>
</feature>
<dbReference type="InterPro" id="IPR004443">
    <property type="entry name" value="YjeF_N_dom"/>
</dbReference>
<keyword evidence="6" id="KW-0521">NADP</keyword>
<evidence type="ECO:0000256" key="6">
    <source>
        <dbReference type="ARBA" id="ARBA00022857"/>
    </source>
</evidence>